<gene>
    <name evidence="2" type="ORF">AYBTSS11_LOCUS6579</name>
</gene>
<evidence type="ECO:0000313" key="3">
    <source>
        <dbReference type="Proteomes" id="UP001189624"/>
    </source>
</evidence>
<proteinExistence type="predicted"/>
<dbReference type="Proteomes" id="UP001189624">
    <property type="component" value="Chromosome 2"/>
</dbReference>
<dbReference type="Gene3D" id="1.25.40.20">
    <property type="entry name" value="Ankyrin repeat-containing domain"/>
    <property type="match status" value="1"/>
</dbReference>
<dbReference type="InterPro" id="IPR002110">
    <property type="entry name" value="Ankyrin_rpt"/>
</dbReference>
<organism evidence="2 3">
    <name type="scientific">Sphenostylis stenocarpa</name>
    <dbReference type="NCBI Taxonomy" id="92480"/>
    <lineage>
        <taxon>Eukaryota</taxon>
        <taxon>Viridiplantae</taxon>
        <taxon>Streptophyta</taxon>
        <taxon>Embryophyta</taxon>
        <taxon>Tracheophyta</taxon>
        <taxon>Spermatophyta</taxon>
        <taxon>Magnoliopsida</taxon>
        <taxon>eudicotyledons</taxon>
        <taxon>Gunneridae</taxon>
        <taxon>Pentapetalae</taxon>
        <taxon>rosids</taxon>
        <taxon>fabids</taxon>
        <taxon>Fabales</taxon>
        <taxon>Fabaceae</taxon>
        <taxon>Papilionoideae</taxon>
        <taxon>50 kb inversion clade</taxon>
        <taxon>NPAAA clade</taxon>
        <taxon>indigoferoid/millettioid clade</taxon>
        <taxon>Phaseoleae</taxon>
        <taxon>Sphenostylis</taxon>
    </lineage>
</organism>
<dbReference type="Gramene" id="rna-AYBTSS11_LOCUS6579">
    <property type="protein sequence ID" value="CAJ1933841.1"/>
    <property type="gene ID" value="gene-AYBTSS11_LOCUS6579"/>
</dbReference>
<accession>A0AA86VWY0</accession>
<comment type="subcellular location">
    <subcellularLocation>
        <location evidence="1">Cell membrane</location>
        <topology evidence="1">Peripheral membrane protein</topology>
        <orientation evidence="1">Cytoplasmic side</orientation>
    </subcellularLocation>
</comment>
<dbReference type="InterPro" id="IPR036770">
    <property type="entry name" value="Ankyrin_rpt-contain_sf"/>
</dbReference>
<reference evidence="2" key="1">
    <citation type="submission" date="2023-10" db="EMBL/GenBank/DDBJ databases">
        <authorList>
            <person name="Domelevo Entfellner J.-B."/>
        </authorList>
    </citation>
    <scope>NUCLEOTIDE SEQUENCE</scope>
</reference>
<name>A0AA86VWY0_9FABA</name>
<dbReference type="AlphaFoldDB" id="A0AA86VWY0"/>
<protein>
    <submittedName>
        <fullName evidence="2">Uncharacterized protein</fullName>
    </submittedName>
</protein>
<sequence>MAGVVFKFENEAAPDLDVPEEKKRVPLVEIINNSGETPLFRAANLGRLKMLKYMAKHAQADIRRHFVSYDKYSILHASILGQFFDVAIWLLNNMDEKLAQHKDMNGMTCLQLLSNMPLVFRSQAPSMGTMKNLLYYLLPEDGYEIDDDENGSADFRYERSDVESAQKEAKFTGSGLKKCGMDSVGLP</sequence>
<evidence type="ECO:0000313" key="2">
    <source>
        <dbReference type="EMBL" id="CAJ1933841.1"/>
    </source>
</evidence>
<dbReference type="Pfam" id="PF13606">
    <property type="entry name" value="Ank_3"/>
    <property type="match status" value="1"/>
</dbReference>
<dbReference type="SUPFAM" id="SSF48403">
    <property type="entry name" value="Ankyrin repeat"/>
    <property type="match status" value="1"/>
</dbReference>
<dbReference type="EMBL" id="OY731399">
    <property type="protein sequence ID" value="CAJ1933841.1"/>
    <property type="molecule type" value="Genomic_DNA"/>
</dbReference>
<evidence type="ECO:0000256" key="1">
    <source>
        <dbReference type="ARBA" id="ARBA00004413"/>
    </source>
</evidence>
<dbReference type="GO" id="GO:0005886">
    <property type="term" value="C:plasma membrane"/>
    <property type="evidence" value="ECO:0007669"/>
    <property type="project" value="UniProtKB-SubCell"/>
</dbReference>
<keyword evidence="3" id="KW-1185">Reference proteome</keyword>